<dbReference type="SMART" id="SM00382">
    <property type="entry name" value="AAA"/>
    <property type="match status" value="1"/>
</dbReference>
<evidence type="ECO:0000256" key="1">
    <source>
        <dbReference type="ARBA" id="ARBA00005417"/>
    </source>
</evidence>
<dbReference type="EMBL" id="QVFD01000026">
    <property type="protein sequence ID" value="RGC43198.1"/>
    <property type="molecule type" value="Genomic_DNA"/>
</dbReference>
<dbReference type="Pfam" id="PF00005">
    <property type="entry name" value="ABC_tran"/>
    <property type="match status" value="1"/>
</dbReference>
<name>A0A3E2XGP5_9FIRM</name>
<dbReference type="InterPro" id="IPR027417">
    <property type="entry name" value="P-loop_NTPase"/>
</dbReference>
<dbReference type="GO" id="GO:0055085">
    <property type="term" value="P:transmembrane transport"/>
    <property type="evidence" value="ECO:0007669"/>
    <property type="project" value="UniProtKB-ARBA"/>
</dbReference>
<sequence>MKIAEIRNLSYSYRENCGQKKAVSNVSFDIDEGECLGLIGESGSGKSTIGSLIGNFLTGYEGSIHLMSNEKELADMSKKERHDLYRDIQVVFQNPWQSFPPNMCVGEGIAEGIRYYSRGLASDQKKLKEKVLETMHLVGLSASYYQKKCRELSGGECQRAAIGRAIIRSPRLLICDEVTSALDVSIQAQIMQLLFSLKKEMGMALLFISHDLALVGGICDRVCVLHDGQLVEELPGGREMYEKAEHPYTRLLMKSVLDII</sequence>
<feature type="domain" description="ABC transporter" evidence="5">
    <location>
        <begin position="4"/>
        <end position="252"/>
    </location>
</feature>
<organism evidence="6 7">
    <name type="scientific">Coprococcus catus</name>
    <dbReference type="NCBI Taxonomy" id="116085"/>
    <lineage>
        <taxon>Bacteria</taxon>
        <taxon>Bacillati</taxon>
        <taxon>Bacillota</taxon>
        <taxon>Clostridia</taxon>
        <taxon>Lachnospirales</taxon>
        <taxon>Lachnospiraceae</taxon>
        <taxon>Coprococcus</taxon>
    </lineage>
</organism>
<dbReference type="GO" id="GO:0005524">
    <property type="term" value="F:ATP binding"/>
    <property type="evidence" value="ECO:0007669"/>
    <property type="project" value="UniProtKB-KW"/>
</dbReference>
<dbReference type="PROSITE" id="PS00211">
    <property type="entry name" value="ABC_TRANSPORTER_1"/>
    <property type="match status" value="1"/>
</dbReference>
<dbReference type="PANTHER" id="PTHR43776:SF7">
    <property type="entry name" value="D,D-DIPEPTIDE TRANSPORT ATP-BINDING PROTEIN DDPF-RELATED"/>
    <property type="match status" value="1"/>
</dbReference>
<evidence type="ECO:0000256" key="3">
    <source>
        <dbReference type="ARBA" id="ARBA00022741"/>
    </source>
</evidence>
<proteinExistence type="inferred from homology"/>
<dbReference type="CDD" id="cd03257">
    <property type="entry name" value="ABC_NikE_OppD_transporters"/>
    <property type="match status" value="1"/>
</dbReference>
<evidence type="ECO:0000256" key="4">
    <source>
        <dbReference type="ARBA" id="ARBA00022840"/>
    </source>
</evidence>
<comment type="caution">
    <text evidence="6">The sequence shown here is derived from an EMBL/GenBank/DDBJ whole genome shotgun (WGS) entry which is preliminary data.</text>
</comment>
<dbReference type="InterPro" id="IPR050319">
    <property type="entry name" value="ABC_transp_ATP-bind"/>
</dbReference>
<dbReference type="InterPro" id="IPR003593">
    <property type="entry name" value="AAA+_ATPase"/>
</dbReference>
<comment type="similarity">
    <text evidence="1">Belongs to the ABC transporter superfamily.</text>
</comment>
<dbReference type="AlphaFoldDB" id="A0A3E2XGP5"/>
<evidence type="ECO:0000313" key="6">
    <source>
        <dbReference type="EMBL" id="RGC43198.1"/>
    </source>
</evidence>
<keyword evidence="3" id="KW-0547">Nucleotide-binding</keyword>
<gene>
    <name evidence="6" type="ORF">DW747_15880</name>
</gene>
<dbReference type="Gene3D" id="3.40.50.300">
    <property type="entry name" value="P-loop containing nucleotide triphosphate hydrolases"/>
    <property type="match status" value="1"/>
</dbReference>
<reference evidence="6 7" key="1">
    <citation type="submission" date="2018-08" db="EMBL/GenBank/DDBJ databases">
        <title>A genome reference for cultivated species of the human gut microbiota.</title>
        <authorList>
            <person name="Zou Y."/>
            <person name="Xue W."/>
            <person name="Luo G."/>
        </authorList>
    </citation>
    <scope>NUCLEOTIDE SEQUENCE [LARGE SCALE GENOMIC DNA]</scope>
    <source>
        <strain evidence="6 7">AM28-39</strain>
    </source>
</reference>
<dbReference type="SUPFAM" id="SSF52540">
    <property type="entry name" value="P-loop containing nucleoside triphosphate hydrolases"/>
    <property type="match status" value="1"/>
</dbReference>
<accession>A0A3E2XGP5</accession>
<dbReference type="PANTHER" id="PTHR43776">
    <property type="entry name" value="TRANSPORT ATP-BINDING PROTEIN"/>
    <property type="match status" value="1"/>
</dbReference>
<dbReference type="GO" id="GO:0016887">
    <property type="term" value="F:ATP hydrolysis activity"/>
    <property type="evidence" value="ECO:0007669"/>
    <property type="project" value="InterPro"/>
</dbReference>
<evidence type="ECO:0000256" key="2">
    <source>
        <dbReference type="ARBA" id="ARBA00022448"/>
    </source>
</evidence>
<keyword evidence="4 6" id="KW-0067">ATP-binding</keyword>
<evidence type="ECO:0000313" key="7">
    <source>
        <dbReference type="Proteomes" id="UP000261231"/>
    </source>
</evidence>
<keyword evidence="2" id="KW-0813">Transport</keyword>
<dbReference type="PROSITE" id="PS50893">
    <property type="entry name" value="ABC_TRANSPORTER_2"/>
    <property type="match status" value="1"/>
</dbReference>
<dbReference type="RefSeq" id="WP_117541783.1">
    <property type="nucleotide sequence ID" value="NZ_JAQDKA010000007.1"/>
</dbReference>
<keyword evidence="7" id="KW-1185">Reference proteome</keyword>
<dbReference type="OrthoDB" id="9806285at2"/>
<dbReference type="Proteomes" id="UP000261231">
    <property type="component" value="Unassembled WGS sequence"/>
</dbReference>
<dbReference type="InterPro" id="IPR003439">
    <property type="entry name" value="ABC_transporter-like_ATP-bd"/>
</dbReference>
<dbReference type="InterPro" id="IPR017871">
    <property type="entry name" value="ABC_transporter-like_CS"/>
</dbReference>
<protein>
    <submittedName>
        <fullName evidence="6">ABC transporter ATP-binding protein</fullName>
    </submittedName>
</protein>
<evidence type="ECO:0000259" key="5">
    <source>
        <dbReference type="PROSITE" id="PS50893"/>
    </source>
</evidence>